<dbReference type="Gene3D" id="6.10.250.690">
    <property type="match status" value="1"/>
</dbReference>
<evidence type="ECO:0000256" key="2">
    <source>
        <dbReference type="ARBA" id="ARBA00023012"/>
    </source>
</evidence>
<dbReference type="PANTHER" id="PTHR48111:SF40">
    <property type="entry name" value="PHOSPHATE REGULON TRANSCRIPTIONAL REGULATORY PROTEIN PHOB"/>
    <property type="match status" value="1"/>
</dbReference>
<dbReference type="InterPro" id="IPR036388">
    <property type="entry name" value="WH-like_DNA-bd_sf"/>
</dbReference>
<keyword evidence="1 4" id="KW-0597">Phosphoprotein</keyword>
<keyword evidence="3 5" id="KW-0238">DNA-binding</keyword>
<evidence type="ECO:0000256" key="1">
    <source>
        <dbReference type="ARBA" id="ARBA00022553"/>
    </source>
</evidence>
<dbReference type="PANTHER" id="PTHR48111">
    <property type="entry name" value="REGULATOR OF RPOS"/>
    <property type="match status" value="1"/>
</dbReference>
<sequence>MPNLLVVEDDAAIGSVLESTLRLHGYQVHWRRDGRGALKVAEAGDIDLVLLDLGLPDLDGVETCRRLRASLPSAVLVILTARQDEMDVVVGLDAGADDYLTKPIRLGELLARLRAHLRRGTAAVHQQKTPIAVGELLVDTASRRVSLAGQELVLRAKEFDLLARLAGQPGVAVSRETLMAEVWDAHWYGSTKTLDVHIAALRRKLTATGVPATLIPRIATLRGHGYRLEDPADSGAADG</sequence>
<dbReference type="PROSITE" id="PS50110">
    <property type="entry name" value="RESPONSE_REGULATORY"/>
    <property type="match status" value="1"/>
</dbReference>
<feature type="domain" description="OmpR/PhoB-type" evidence="7">
    <location>
        <begin position="128"/>
        <end position="230"/>
    </location>
</feature>
<comment type="caution">
    <text evidence="8">The sequence shown here is derived from an EMBL/GenBank/DDBJ whole genome shotgun (WGS) entry which is preliminary data.</text>
</comment>
<evidence type="ECO:0000256" key="4">
    <source>
        <dbReference type="PROSITE-ProRule" id="PRU00169"/>
    </source>
</evidence>
<gene>
    <name evidence="8" type="ORF">ACFSYJ_39360</name>
</gene>
<dbReference type="Pfam" id="PF00072">
    <property type="entry name" value="Response_reg"/>
    <property type="match status" value="1"/>
</dbReference>
<protein>
    <submittedName>
        <fullName evidence="8">Response regulator transcription factor</fullName>
    </submittedName>
</protein>
<evidence type="ECO:0000259" key="7">
    <source>
        <dbReference type="PROSITE" id="PS51755"/>
    </source>
</evidence>
<dbReference type="InterPro" id="IPR001789">
    <property type="entry name" value="Sig_transdc_resp-reg_receiver"/>
</dbReference>
<dbReference type="InterPro" id="IPR001867">
    <property type="entry name" value="OmpR/PhoB-type_DNA-bd"/>
</dbReference>
<reference evidence="9" key="1">
    <citation type="journal article" date="2019" name="Int. J. Syst. Evol. Microbiol.">
        <title>The Global Catalogue of Microorganisms (GCM) 10K type strain sequencing project: providing services to taxonomists for standard genome sequencing and annotation.</title>
        <authorList>
            <consortium name="The Broad Institute Genomics Platform"/>
            <consortium name="The Broad Institute Genome Sequencing Center for Infectious Disease"/>
            <person name="Wu L."/>
            <person name="Ma J."/>
        </authorList>
    </citation>
    <scope>NUCLEOTIDE SEQUENCE [LARGE SCALE GENOMIC DNA]</scope>
    <source>
        <strain evidence="9">CGMCC 4.7643</strain>
    </source>
</reference>
<dbReference type="SMART" id="SM00862">
    <property type="entry name" value="Trans_reg_C"/>
    <property type="match status" value="1"/>
</dbReference>
<dbReference type="Gene3D" id="3.40.50.2300">
    <property type="match status" value="1"/>
</dbReference>
<dbReference type="InterPro" id="IPR011006">
    <property type="entry name" value="CheY-like_superfamily"/>
</dbReference>
<dbReference type="RefSeq" id="WP_345408343.1">
    <property type="nucleotide sequence ID" value="NZ_BAABHG010000027.1"/>
</dbReference>
<organism evidence="8 9">
    <name type="scientific">Amycolatopsis samaneae</name>
    <dbReference type="NCBI Taxonomy" id="664691"/>
    <lineage>
        <taxon>Bacteria</taxon>
        <taxon>Bacillati</taxon>
        <taxon>Actinomycetota</taxon>
        <taxon>Actinomycetes</taxon>
        <taxon>Pseudonocardiales</taxon>
        <taxon>Pseudonocardiaceae</taxon>
        <taxon>Amycolatopsis</taxon>
    </lineage>
</organism>
<dbReference type="SUPFAM" id="SSF52172">
    <property type="entry name" value="CheY-like"/>
    <property type="match status" value="1"/>
</dbReference>
<dbReference type="SMART" id="SM00448">
    <property type="entry name" value="REC"/>
    <property type="match status" value="1"/>
</dbReference>
<feature type="modified residue" description="4-aspartylphosphate" evidence="4">
    <location>
        <position position="52"/>
    </location>
</feature>
<dbReference type="PROSITE" id="PS51755">
    <property type="entry name" value="OMPR_PHOB"/>
    <property type="match status" value="1"/>
</dbReference>
<dbReference type="EMBL" id="JBHUKU010000027">
    <property type="protein sequence ID" value="MFD2464732.1"/>
    <property type="molecule type" value="Genomic_DNA"/>
</dbReference>
<dbReference type="Gene3D" id="1.10.10.10">
    <property type="entry name" value="Winged helix-like DNA-binding domain superfamily/Winged helix DNA-binding domain"/>
    <property type="match status" value="1"/>
</dbReference>
<evidence type="ECO:0000256" key="5">
    <source>
        <dbReference type="PROSITE-ProRule" id="PRU01091"/>
    </source>
</evidence>
<dbReference type="CDD" id="cd00383">
    <property type="entry name" value="trans_reg_C"/>
    <property type="match status" value="1"/>
</dbReference>
<proteinExistence type="predicted"/>
<evidence type="ECO:0000259" key="6">
    <source>
        <dbReference type="PROSITE" id="PS50110"/>
    </source>
</evidence>
<evidence type="ECO:0000313" key="8">
    <source>
        <dbReference type="EMBL" id="MFD2464732.1"/>
    </source>
</evidence>
<accession>A0ABW5GW00</accession>
<dbReference type="Proteomes" id="UP001597419">
    <property type="component" value="Unassembled WGS sequence"/>
</dbReference>
<feature type="DNA-binding region" description="OmpR/PhoB-type" evidence="5">
    <location>
        <begin position="128"/>
        <end position="230"/>
    </location>
</feature>
<keyword evidence="2" id="KW-0902">Two-component regulatory system</keyword>
<dbReference type="InterPro" id="IPR039420">
    <property type="entry name" value="WalR-like"/>
</dbReference>
<name>A0ABW5GW00_9PSEU</name>
<keyword evidence="9" id="KW-1185">Reference proteome</keyword>
<feature type="domain" description="Response regulatory" evidence="6">
    <location>
        <begin position="3"/>
        <end position="117"/>
    </location>
</feature>
<evidence type="ECO:0000256" key="3">
    <source>
        <dbReference type="ARBA" id="ARBA00023125"/>
    </source>
</evidence>
<dbReference type="Pfam" id="PF00486">
    <property type="entry name" value="Trans_reg_C"/>
    <property type="match status" value="1"/>
</dbReference>
<evidence type="ECO:0000313" key="9">
    <source>
        <dbReference type="Proteomes" id="UP001597419"/>
    </source>
</evidence>